<evidence type="ECO:0000313" key="2">
    <source>
        <dbReference type="Proteomes" id="UP000717328"/>
    </source>
</evidence>
<organism evidence="1 2">
    <name type="scientific">Sphagnurus paluster</name>
    <dbReference type="NCBI Taxonomy" id="117069"/>
    <lineage>
        <taxon>Eukaryota</taxon>
        <taxon>Fungi</taxon>
        <taxon>Dikarya</taxon>
        <taxon>Basidiomycota</taxon>
        <taxon>Agaricomycotina</taxon>
        <taxon>Agaricomycetes</taxon>
        <taxon>Agaricomycetidae</taxon>
        <taxon>Agaricales</taxon>
        <taxon>Tricholomatineae</taxon>
        <taxon>Lyophyllaceae</taxon>
        <taxon>Sphagnurus</taxon>
    </lineage>
</organism>
<reference evidence="1" key="1">
    <citation type="submission" date="2021-02" db="EMBL/GenBank/DDBJ databases">
        <authorList>
            <person name="Nieuwenhuis M."/>
            <person name="Van De Peppel L.J.J."/>
        </authorList>
    </citation>
    <scope>NUCLEOTIDE SEQUENCE</scope>
    <source>
        <strain evidence="1">D49</strain>
    </source>
</reference>
<dbReference type="EMBL" id="JABCKI010005763">
    <property type="protein sequence ID" value="KAG5638426.1"/>
    <property type="molecule type" value="Genomic_DNA"/>
</dbReference>
<proteinExistence type="predicted"/>
<evidence type="ECO:0000313" key="1">
    <source>
        <dbReference type="EMBL" id="KAG5638426.1"/>
    </source>
</evidence>
<dbReference type="AlphaFoldDB" id="A0A9P7K4Y4"/>
<reference evidence="1" key="2">
    <citation type="submission" date="2021-10" db="EMBL/GenBank/DDBJ databases">
        <title>Phylogenomics reveals ancestral predisposition of the termite-cultivated fungus Termitomyces towards a domesticated lifestyle.</title>
        <authorList>
            <person name="Auxier B."/>
            <person name="Grum-Grzhimaylo A."/>
            <person name="Cardenas M.E."/>
            <person name="Lodge J.D."/>
            <person name="Laessoe T."/>
            <person name="Pedersen O."/>
            <person name="Smith M.E."/>
            <person name="Kuyper T.W."/>
            <person name="Franco-Molano E.A."/>
            <person name="Baroni T.J."/>
            <person name="Aanen D.K."/>
        </authorList>
    </citation>
    <scope>NUCLEOTIDE SEQUENCE</scope>
    <source>
        <strain evidence="1">D49</strain>
    </source>
</reference>
<name>A0A9P7K4Y4_9AGAR</name>
<protein>
    <recommendedName>
        <fullName evidence="3">F-box domain-containing protein</fullName>
    </recommendedName>
</protein>
<comment type="caution">
    <text evidence="1">The sequence shown here is derived from an EMBL/GenBank/DDBJ whole genome shotgun (WGS) entry which is preliminary data.</text>
</comment>
<dbReference type="SUPFAM" id="SSF52058">
    <property type="entry name" value="L domain-like"/>
    <property type="match status" value="1"/>
</dbReference>
<accession>A0A9P7K4Y4</accession>
<sequence length="419" mass="48172">MSCLPTEIVMKIFIYSLSFSISDNSSQNWPTLLSAQRRPLPSQPPYVLTEVCQTWRKIAFATPELWEALLFVERDVPESQEHFSKLRCNVLSWFSRTTSQRLSFSASLRPHHFSRSNITSRVPWRRLAHLYLKDDALCPLDLTKMLHECPGLITCHIEGINCVEIALTSLTLKHIQTVELPRLTSLTLTVTKNWTELSLSKPNSLYIFPGLLSTPSLTTLEINGHPDVSYDYILTQIILGMLVNCNAPLTRLCLHNLNPIYFFDYFVDMWTIQHLSLSPKDEDCWTFGTFFQRLAYDINLAQNILPNLVALHLEATVPRRENEPPRFDRALAWDSAILDMVTTRRWKRGAYPHREEGLCQLRELHVLWRGRTWSGSDSAPLHKALDLANDGLDMEYPSLGVSADWPVDLLEKLLKEILI</sequence>
<keyword evidence="2" id="KW-1185">Reference proteome</keyword>
<gene>
    <name evidence="1" type="ORF">H0H81_012757</name>
</gene>
<dbReference type="OrthoDB" id="3365698at2759"/>
<evidence type="ECO:0008006" key="3">
    <source>
        <dbReference type="Google" id="ProtNLM"/>
    </source>
</evidence>
<dbReference type="Proteomes" id="UP000717328">
    <property type="component" value="Unassembled WGS sequence"/>
</dbReference>